<dbReference type="InterPro" id="IPR011009">
    <property type="entry name" value="Kinase-like_dom_sf"/>
</dbReference>
<evidence type="ECO:0000313" key="15">
    <source>
        <dbReference type="Proteomes" id="UP000019116"/>
    </source>
</evidence>
<protein>
    <recommendedName>
        <fullName evidence="1">non-specific serine/threonine protein kinase</fullName>
        <ecNumber evidence="1">2.7.11.1</ecNumber>
    </recommendedName>
</protein>
<comment type="catalytic activity">
    <reaction evidence="7">
        <text>L-threonyl-[protein] + ATP = O-phospho-L-threonyl-[protein] + ADP + H(+)</text>
        <dbReference type="Rhea" id="RHEA:46608"/>
        <dbReference type="Rhea" id="RHEA-COMP:11060"/>
        <dbReference type="Rhea" id="RHEA-COMP:11605"/>
        <dbReference type="ChEBI" id="CHEBI:15378"/>
        <dbReference type="ChEBI" id="CHEBI:30013"/>
        <dbReference type="ChEBI" id="CHEBI:30616"/>
        <dbReference type="ChEBI" id="CHEBI:61977"/>
        <dbReference type="ChEBI" id="CHEBI:456216"/>
        <dbReference type="EC" id="2.7.11.1"/>
    </reaction>
</comment>
<dbReference type="PROSITE" id="PS00108">
    <property type="entry name" value="PROTEIN_KINASE_ST"/>
    <property type="match status" value="1"/>
</dbReference>
<dbReference type="Gene3D" id="2.60.40.10">
    <property type="entry name" value="Immunoglobulins"/>
    <property type="match status" value="1"/>
</dbReference>
<dbReference type="GO" id="GO:0004674">
    <property type="term" value="F:protein serine/threonine kinase activity"/>
    <property type="evidence" value="ECO:0007669"/>
    <property type="project" value="UniProtKB-KW"/>
</dbReference>
<reference evidence="14" key="2">
    <citation type="submission" date="2018-10" db="UniProtKB">
        <authorList>
            <consortium name="EnsemblPlants"/>
        </authorList>
    </citation>
    <scope>IDENTIFICATION</scope>
</reference>
<dbReference type="RefSeq" id="XP_044321584.1">
    <property type="nucleotide sequence ID" value="XM_044465649.1"/>
</dbReference>
<proteinExistence type="inferred from homology"/>
<dbReference type="PANTHER" id="PTHR45707:SF43">
    <property type="entry name" value="PROTEIN KINASE DOMAIN-CONTAINING PROTEIN"/>
    <property type="match status" value="1"/>
</dbReference>
<dbReference type="Gramene" id="TraesCS2B02G051500.2">
    <property type="protein sequence ID" value="TraesCS2B02G051500.2"/>
    <property type="gene ID" value="TraesCS2B02G051500"/>
</dbReference>
<dbReference type="Pfam" id="PF00069">
    <property type="entry name" value="Pkinase"/>
    <property type="match status" value="1"/>
</dbReference>
<evidence type="ECO:0000313" key="14">
    <source>
        <dbReference type="EnsemblPlants" id="TraesCS2B02G051500.2"/>
    </source>
</evidence>
<dbReference type="FunFam" id="1.10.510.10:FF:001023">
    <property type="entry name" value="Os07g0541700 protein"/>
    <property type="match status" value="1"/>
</dbReference>
<keyword evidence="15" id="KW-1185">Reference proteome</keyword>
<gene>
    <name evidence="14" type="primary">LOC123043253</name>
</gene>
<evidence type="ECO:0000259" key="12">
    <source>
        <dbReference type="PROSITE" id="PS50011"/>
    </source>
</evidence>
<dbReference type="SMR" id="A0A3B6BY31"/>
<evidence type="ECO:0000259" key="13">
    <source>
        <dbReference type="PROSITE" id="PS50202"/>
    </source>
</evidence>
<keyword evidence="6 9" id="KW-0067">ATP-binding</keyword>
<comment type="catalytic activity">
    <reaction evidence="8">
        <text>L-seryl-[protein] + ATP = O-phospho-L-seryl-[protein] + ADP + H(+)</text>
        <dbReference type="Rhea" id="RHEA:17989"/>
        <dbReference type="Rhea" id="RHEA-COMP:9863"/>
        <dbReference type="Rhea" id="RHEA-COMP:11604"/>
        <dbReference type="ChEBI" id="CHEBI:15378"/>
        <dbReference type="ChEBI" id="CHEBI:29999"/>
        <dbReference type="ChEBI" id="CHEBI:30616"/>
        <dbReference type="ChEBI" id="CHEBI:83421"/>
        <dbReference type="ChEBI" id="CHEBI:456216"/>
        <dbReference type="EC" id="2.7.11.1"/>
    </reaction>
</comment>
<evidence type="ECO:0000256" key="1">
    <source>
        <dbReference type="ARBA" id="ARBA00012513"/>
    </source>
</evidence>
<evidence type="ECO:0000256" key="4">
    <source>
        <dbReference type="ARBA" id="ARBA00022741"/>
    </source>
</evidence>
<keyword evidence="4 9" id="KW-0547">Nucleotide-binding</keyword>
<feature type="compositionally biased region" description="Polar residues" evidence="11">
    <location>
        <begin position="483"/>
        <end position="494"/>
    </location>
</feature>
<dbReference type="Gene3D" id="3.30.200.20">
    <property type="entry name" value="Phosphorylase Kinase, domain 1"/>
    <property type="match status" value="1"/>
</dbReference>
<dbReference type="GO" id="GO:0005524">
    <property type="term" value="F:ATP binding"/>
    <property type="evidence" value="ECO:0007669"/>
    <property type="project" value="UniProtKB-UniRule"/>
</dbReference>
<dbReference type="InterPro" id="IPR013783">
    <property type="entry name" value="Ig-like_fold"/>
</dbReference>
<dbReference type="InterPro" id="IPR000719">
    <property type="entry name" value="Prot_kinase_dom"/>
</dbReference>
<dbReference type="PaxDb" id="4565-Traes_2BS_523B3C97E.11"/>
<dbReference type="InterPro" id="IPR017441">
    <property type="entry name" value="Protein_kinase_ATP_BS"/>
</dbReference>
<dbReference type="EC" id="2.7.11.1" evidence="1"/>
<dbReference type="Gene3D" id="1.10.510.10">
    <property type="entry name" value="Transferase(Phosphotransferase) domain 1"/>
    <property type="match status" value="1"/>
</dbReference>
<dbReference type="PANTHER" id="PTHR45707">
    <property type="entry name" value="C2 CALCIUM/LIPID-BINDING PLANT PHOSPHORIBOSYLTRANSFERASE FAMILY PROTEIN"/>
    <property type="match status" value="1"/>
</dbReference>
<dbReference type="SUPFAM" id="SSF49354">
    <property type="entry name" value="PapD-like"/>
    <property type="match status" value="1"/>
</dbReference>
<dbReference type="EnsemblPlants" id="TraesCS2B02G051500.2">
    <property type="protein sequence ID" value="TraesCS2B02G051500.2"/>
    <property type="gene ID" value="TraesCS2B02G051500"/>
</dbReference>
<dbReference type="STRING" id="4565.A0A3B6BY31"/>
<evidence type="ECO:0000256" key="10">
    <source>
        <dbReference type="RuleBase" id="RU000304"/>
    </source>
</evidence>
<evidence type="ECO:0000256" key="8">
    <source>
        <dbReference type="ARBA" id="ARBA00048679"/>
    </source>
</evidence>
<feature type="domain" description="MSP" evidence="13">
    <location>
        <begin position="312"/>
        <end position="438"/>
    </location>
</feature>
<dbReference type="SUPFAM" id="SSF56112">
    <property type="entry name" value="Protein kinase-like (PK-like)"/>
    <property type="match status" value="1"/>
</dbReference>
<evidence type="ECO:0000256" key="9">
    <source>
        <dbReference type="PROSITE-ProRule" id="PRU10141"/>
    </source>
</evidence>
<dbReference type="InterPro" id="IPR008962">
    <property type="entry name" value="PapD-like_sf"/>
</dbReference>
<evidence type="ECO:0000256" key="5">
    <source>
        <dbReference type="ARBA" id="ARBA00022777"/>
    </source>
</evidence>
<dbReference type="SMART" id="SM00220">
    <property type="entry name" value="S_TKc"/>
    <property type="match status" value="1"/>
</dbReference>
<evidence type="ECO:0000256" key="2">
    <source>
        <dbReference type="ARBA" id="ARBA00022527"/>
    </source>
</evidence>
<feature type="binding site" evidence="9">
    <location>
        <position position="63"/>
    </location>
    <ligand>
        <name>ATP</name>
        <dbReference type="ChEBI" id="CHEBI:30616"/>
    </ligand>
</feature>
<keyword evidence="5" id="KW-0418">Kinase</keyword>
<dbReference type="AlphaFoldDB" id="A0A3B6BY31"/>
<dbReference type="GeneID" id="123043253"/>
<comment type="similarity">
    <text evidence="10">Belongs to the protein kinase superfamily.</text>
</comment>
<dbReference type="PROSITE" id="PS50202">
    <property type="entry name" value="MSP"/>
    <property type="match status" value="1"/>
</dbReference>
<dbReference type="PROSITE" id="PS00107">
    <property type="entry name" value="PROTEIN_KINASE_ATP"/>
    <property type="match status" value="1"/>
</dbReference>
<dbReference type="OrthoDB" id="685733at2759"/>
<dbReference type="Gramene" id="TraesCS2B03G0108300.2">
    <property type="protein sequence ID" value="TraesCS2B03G0108300.2.CDS"/>
    <property type="gene ID" value="TraesCS2B03G0108300"/>
</dbReference>
<organism evidence="14">
    <name type="scientific">Triticum aestivum</name>
    <name type="common">Wheat</name>
    <dbReference type="NCBI Taxonomy" id="4565"/>
    <lineage>
        <taxon>Eukaryota</taxon>
        <taxon>Viridiplantae</taxon>
        <taxon>Streptophyta</taxon>
        <taxon>Embryophyta</taxon>
        <taxon>Tracheophyta</taxon>
        <taxon>Spermatophyta</taxon>
        <taxon>Magnoliopsida</taxon>
        <taxon>Liliopsida</taxon>
        <taxon>Poales</taxon>
        <taxon>Poaceae</taxon>
        <taxon>BOP clade</taxon>
        <taxon>Pooideae</taxon>
        <taxon>Triticodae</taxon>
        <taxon>Triticeae</taxon>
        <taxon>Triticinae</taxon>
        <taxon>Triticum</taxon>
    </lineage>
</organism>
<evidence type="ECO:0000256" key="11">
    <source>
        <dbReference type="SAM" id="MobiDB-lite"/>
    </source>
</evidence>
<name>A0A3B6BY31_WHEAT</name>
<sequence>MADQASELEALELILTDANAEPTKLSYALIKSITTNFSQEIGLGGFGVVYLGVLRNEKVAVKKLFIEQDFSDELFVDEVNCLVRAKHNNIVRFLDYCADTQGELVKFDGRHVMAELRQRLLCFEYVPNGNLHDYIKGISHGDEWQIRYKMIKGICHGLQYLHKERITHLDLKPDNVLLDAYMEPKITDFGLSRLFDEGQSRVFTKNVPGTRGYIAPEVIDKGEISFKSDIFALGIVVSKLLVGQNNYDIENWHESLDVDCTQAKSCIQIAQSCMEADQHKRPTAEEIIKKLNEMESLGSSIYRTNSSDSENLIQVEPLELHFHLEPNTHISVTQKLKLANITDDYVAFNAMEWSSMAKYGFSWSGPSRGILLPWSTHELGLIREAHEMSPLSVQCNDVLIVRSTVVSEGFKTRYIALDMFKTHTGRKVHEVKLGILVVPSLAESSACTAHTLSMSPTENQDLKKAKEELHRLGLSAHERPHDTNAQLSSLTKAN</sequence>
<evidence type="ECO:0000256" key="7">
    <source>
        <dbReference type="ARBA" id="ARBA00047899"/>
    </source>
</evidence>
<feature type="region of interest" description="Disordered" evidence="11">
    <location>
        <begin position="474"/>
        <end position="494"/>
    </location>
</feature>
<evidence type="ECO:0000256" key="3">
    <source>
        <dbReference type="ARBA" id="ARBA00022679"/>
    </source>
</evidence>
<dbReference type="Proteomes" id="UP000019116">
    <property type="component" value="Chromosome 2B"/>
</dbReference>
<reference evidence="14" key="1">
    <citation type="submission" date="2018-08" db="EMBL/GenBank/DDBJ databases">
        <authorList>
            <person name="Rossello M."/>
        </authorList>
    </citation>
    <scope>NUCLEOTIDE SEQUENCE [LARGE SCALE GENOMIC DNA]</scope>
    <source>
        <strain evidence="14">cv. Chinese Spring</strain>
    </source>
</reference>
<dbReference type="InterPro" id="IPR000535">
    <property type="entry name" value="MSP_dom"/>
</dbReference>
<evidence type="ECO:0000256" key="6">
    <source>
        <dbReference type="ARBA" id="ARBA00022840"/>
    </source>
</evidence>
<feature type="domain" description="Protein kinase" evidence="12">
    <location>
        <begin position="35"/>
        <end position="297"/>
    </location>
</feature>
<dbReference type="PROSITE" id="PS50011">
    <property type="entry name" value="PROTEIN_KINASE_DOM"/>
    <property type="match status" value="1"/>
</dbReference>
<dbReference type="InterPro" id="IPR008271">
    <property type="entry name" value="Ser/Thr_kinase_AS"/>
</dbReference>
<accession>A0A3B6BY31</accession>
<keyword evidence="3" id="KW-0808">Transferase</keyword>
<keyword evidence="2 10" id="KW-0723">Serine/threonine-protein kinase</keyword>